<organism evidence="2 3">
    <name type="scientific">Fluctibacter halophilus</name>
    <dbReference type="NCBI Taxonomy" id="226011"/>
    <lineage>
        <taxon>Bacteria</taxon>
        <taxon>Pseudomonadati</taxon>
        <taxon>Pseudomonadota</taxon>
        <taxon>Gammaproteobacteria</taxon>
        <taxon>Alteromonadales</taxon>
        <taxon>Alteromonadaceae</taxon>
        <taxon>Fluctibacter</taxon>
    </lineage>
</organism>
<accession>A0ABS8GD65</accession>
<feature type="signal peptide" evidence="1">
    <location>
        <begin position="1"/>
        <end position="21"/>
    </location>
</feature>
<keyword evidence="1" id="KW-0732">Signal</keyword>
<evidence type="ECO:0000256" key="1">
    <source>
        <dbReference type="SAM" id="SignalP"/>
    </source>
</evidence>
<sequence>MNKKTFALLATLSLGATSVHAVNLVSGDNSNLTAMCIAAATSDDAMDAKAKEYGFSKAELESFSCNGMTLNEFAKKYRDDTSGQAVVVYTFENTGDNRESELCIAAATSNEAYKEAKQRLFGGKVGQVACNGLSIDKFAKRYGNRGFKM</sequence>
<reference evidence="2 3" key="1">
    <citation type="submission" date="2021-10" db="EMBL/GenBank/DDBJ databases">
        <title>Draft genome of Aestuariibacter halophilus JC2043.</title>
        <authorList>
            <person name="Emsley S.A."/>
            <person name="Pfannmuller K.M."/>
            <person name="Ushijima B."/>
            <person name="Saw J.H."/>
            <person name="Videau P."/>
        </authorList>
    </citation>
    <scope>NUCLEOTIDE SEQUENCE [LARGE SCALE GENOMIC DNA]</scope>
    <source>
        <strain evidence="2 3">JC2043</strain>
    </source>
</reference>
<protein>
    <recommendedName>
        <fullName evidence="4">DUF3718 domain-containing protein</fullName>
    </recommendedName>
</protein>
<dbReference type="Proteomes" id="UP001520878">
    <property type="component" value="Unassembled WGS sequence"/>
</dbReference>
<evidence type="ECO:0000313" key="2">
    <source>
        <dbReference type="EMBL" id="MCC2617805.1"/>
    </source>
</evidence>
<name>A0ABS8GD65_9ALTE</name>
<keyword evidence="3" id="KW-1185">Reference proteome</keyword>
<gene>
    <name evidence="2" type="ORF">LJ739_16255</name>
</gene>
<proteinExistence type="predicted"/>
<evidence type="ECO:0008006" key="4">
    <source>
        <dbReference type="Google" id="ProtNLM"/>
    </source>
</evidence>
<dbReference type="EMBL" id="JAJEWP010000006">
    <property type="protein sequence ID" value="MCC2617805.1"/>
    <property type="molecule type" value="Genomic_DNA"/>
</dbReference>
<feature type="chain" id="PRO_5046190337" description="DUF3718 domain-containing protein" evidence="1">
    <location>
        <begin position="22"/>
        <end position="149"/>
    </location>
</feature>
<evidence type="ECO:0000313" key="3">
    <source>
        <dbReference type="Proteomes" id="UP001520878"/>
    </source>
</evidence>
<comment type="caution">
    <text evidence="2">The sequence shown here is derived from an EMBL/GenBank/DDBJ whole genome shotgun (WGS) entry which is preliminary data.</text>
</comment>
<dbReference type="RefSeq" id="WP_229162196.1">
    <property type="nucleotide sequence ID" value="NZ_JAJEWP010000006.1"/>
</dbReference>